<feature type="compositionally biased region" description="Polar residues" evidence="1">
    <location>
        <begin position="363"/>
        <end position="372"/>
    </location>
</feature>
<dbReference type="GO" id="GO:0034518">
    <property type="term" value="C:RNA cap binding complex"/>
    <property type="evidence" value="ECO:0007669"/>
    <property type="project" value="TreeGrafter"/>
</dbReference>
<dbReference type="Gene3D" id="1.25.40.180">
    <property type="match status" value="1"/>
</dbReference>
<proteinExistence type="predicted"/>
<dbReference type="EMBL" id="GFPF01002789">
    <property type="protein sequence ID" value="MAA13935.1"/>
    <property type="molecule type" value="Transcribed_RNA"/>
</dbReference>
<reference evidence="2" key="1">
    <citation type="journal article" date="2017" name="Parasit. Vectors">
        <title>Sialotranscriptomics of Rhipicephalus zambeziensis reveals intricate expression profiles of secretory proteins and suggests tight temporal transcriptional regulation during blood-feeding.</title>
        <authorList>
            <person name="de Castro M.H."/>
            <person name="de Klerk D."/>
            <person name="Pienaar R."/>
            <person name="Rees D.J.G."/>
            <person name="Mans B.J."/>
        </authorList>
    </citation>
    <scope>NUCLEOTIDE SEQUENCE</scope>
    <source>
        <tissue evidence="2">Salivary glands</tissue>
    </source>
</reference>
<feature type="region of interest" description="Disordered" evidence="1">
    <location>
        <begin position="174"/>
        <end position="205"/>
    </location>
</feature>
<name>A0A224YAM2_9ACAR</name>
<dbReference type="GO" id="GO:0003743">
    <property type="term" value="F:translation initiation factor activity"/>
    <property type="evidence" value="ECO:0007669"/>
    <property type="project" value="TreeGrafter"/>
</dbReference>
<feature type="region of interest" description="Disordered" evidence="1">
    <location>
        <begin position="482"/>
        <end position="524"/>
    </location>
</feature>
<accession>A0A224YAM2</accession>
<feature type="compositionally biased region" description="Polar residues" evidence="1">
    <location>
        <begin position="508"/>
        <end position="524"/>
    </location>
</feature>
<dbReference type="GO" id="GO:0005737">
    <property type="term" value="C:cytoplasm"/>
    <property type="evidence" value="ECO:0007669"/>
    <property type="project" value="TreeGrafter"/>
</dbReference>
<dbReference type="PANTHER" id="PTHR20849">
    <property type="entry name" value="EUKARYOTIC TRANSLATION INITIATION FACTOR 4E-BINDING PROTEIN MEXTLI"/>
    <property type="match status" value="1"/>
</dbReference>
<organism evidence="2">
    <name type="scientific">Rhipicephalus zambeziensis</name>
    <dbReference type="NCBI Taxonomy" id="60191"/>
    <lineage>
        <taxon>Eukaryota</taxon>
        <taxon>Metazoa</taxon>
        <taxon>Ecdysozoa</taxon>
        <taxon>Arthropoda</taxon>
        <taxon>Chelicerata</taxon>
        <taxon>Arachnida</taxon>
        <taxon>Acari</taxon>
        <taxon>Parasitiformes</taxon>
        <taxon>Ixodida</taxon>
        <taxon>Ixodoidea</taxon>
        <taxon>Ixodidae</taxon>
        <taxon>Rhipicephalinae</taxon>
        <taxon>Rhipicephalus</taxon>
        <taxon>Rhipicephalus</taxon>
    </lineage>
</organism>
<dbReference type="GO" id="GO:0008190">
    <property type="term" value="F:eukaryotic initiation factor 4E binding"/>
    <property type="evidence" value="ECO:0007669"/>
    <property type="project" value="InterPro"/>
</dbReference>
<dbReference type="InterPro" id="IPR040160">
    <property type="entry name" value="Mxt"/>
</dbReference>
<feature type="region of interest" description="Disordered" evidence="1">
    <location>
        <begin position="361"/>
        <end position="458"/>
    </location>
</feature>
<feature type="region of interest" description="Disordered" evidence="1">
    <location>
        <begin position="563"/>
        <end position="584"/>
    </location>
</feature>
<dbReference type="GO" id="GO:0045727">
    <property type="term" value="P:positive regulation of translation"/>
    <property type="evidence" value="ECO:0007669"/>
    <property type="project" value="InterPro"/>
</dbReference>
<evidence type="ECO:0000313" key="2">
    <source>
        <dbReference type="EMBL" id="MAA13935.1"/>
    </source>
</evidence>
<protein>
    <submittedName>
        <fullName evidence="2">Uncharacterized protein</fullName>
    </submittedName>
</protein>
<dbReference type="AlphaFoldDB" id="A0A224YAM2"/>
<dbReference type="GO" id="GO:1901190">
    <property type="term" value="P:regulation of formation of translation initiation ternary complex"/>
    <property type="evidence" value="ECO:0007669"/>
    <property type="project" value="TreeGrafter"/>
</dbReference>
<sequence length="666" mass="70994">MAAATAKGVHKFEKPRPLRSALSPIGDPGGCGTPLSAPAEGLGAVLSSTELLVPLETLCASLGDGNRDAQTLSQIAGVCRLLKVRGADMDHDFEEVLDRCFAIFRNASRDNQLSALDRLRLLEVIELRAMRWKGDGELNKYYSGKYEQFNAECEEFDEATSMEDARLLQQVQPCEQRPPIGEPRATTGLGGQPKAPSTAADGETGKWEMSLPVGTESLRISGMNEAIVNVATSLLQTFFSTVNADAFCYANQTPSCVPAKPAEALVGKAVAQAMNDISRLGDAADALCSRNTSDSSGVTNASEDKQIVRLGSQPERTSTVKQVLPTDLKSWASNDRPVQAKCFDGLGKSPQIPGRIDKEHAFSTGSQTTDTASKLGPLEHFKGFENPAQFSGGDDGRQFSAGFNALGGTGTHTQSGQFGRLKGSAQFSSDTANQKLEPSGDFKGLASGDTTEKSKQLSNLQYSAEHFSSSDKQMLPTKALGNADVSDQSKGLGRPAQFSSKADDKWQPLSNTFTATSGGTSGQNQTMKYERLGASVQSSSGAEYQTLSFGNKSLGVTRGASKAKKCSTQSPSNAIKHGQQAGVKTPSVNGLPAEKEQPKALESWAESGNIADDNRVPKRTLSPNHKVYSRDFLVQCSHSSLATQMPPDFPLLDPVVASAMVRKYRN</sequence>
<evidence type="ECO:0000256" key="1">
    <source>
        <dbReference type="SAM" id="MobiDB-lite"/>
    </source>
</evidence>
<dbReference type="PANTHER" id="PTHR20849:SF2">
    <property type="entry name" value="EUKARYOTIC TRANSLATION INITIATION FACTOR 4E-BINDING PROTEIN MEXTLI"/>
    <property type="match status" value="1"/>
</dbReference>
<feature type="compositionally biased region" description="Polar residues" evidence="1">
    <location>
        <begin position="425"/>
        <end position="436"/>
    </location>
</feature>